<reference evidence="2" key="1">
    <citation type="submission" date="2021-09" db="EMBL/GenBank/DDBJ databases">
        <title>Complete genome sequence and metabolic characterization of Streptomyces tanashiensis DSM 731 the producer of antibacterial Kalafungin and diverse secondary metabolites.</title>
        <authorList>
            <person name="Abbasi M.N."/>
            <person name="Anwar M.N."/>
            <person name="Alam K."/>
            <person name="Shoaib M."/>
            <person name="Lin Z."/>
            <person name="Hayat M."/>
            <person name="Ali M.I."/>
            <person name="Malik H.M.T."/>
            <person name="Ahmed I."/>
            <person name="Li A."/>
            <person name="Hailong Wang H."/>
            <person name="Zhang Y."/>
        </authorList>
    </citation>
    <scope>NUCLEOTIDE SEQUENCE</scope>
    <source>
        <strain evidence="2">Kala</strain>
    </source>
</reference>
<proteinExistence type="predicted"/>
<evidence type="ECO:0000256" key="1">
    <source>
        <dbReference type="SAM" id="MobiDB-lite"/>
    </source>
</evidence>
<dbReference type="EMBL" id="CP084204">
    <property type="protein sequence ID" value="UZX20552.1"/>
    <property type="molecule type" value="Genomic_DNA"/>
</dbReference>
<dbReference type="GeneID" id="95599264"/>
<accession>A0ABY6QSD7</accession>
<name>A0ABY6QSD7_9ACTN</name>
<feature type="region of interest" description="Disordered" evidence="1">
    <location>
        <begin position="41"/>
        <end position="88"/>
    </location>
</feature>
<sequence length="88" mass="9380">MRRLTSYIAATLDRYLAGPGGPHAVVPVEGEQAVAIVADFPGTTSTPARGPLGVADRPATRFDTPITGRGTYEPGFEQALTRPYTHLR</sequence>
<dbReference type="Proteomes" id="UP001164506">
    <property type="component" value="Chromosome"/>
</dbReference>
<dbReference type="RefSeq" id="WP_190106071.1">
    <property type="nucleotide sequence ID" value="NZ_BMUH01000014.1"/>
</dbReference>
<organism evidence="2 3">
    <name type="scientific">Streptomyces tanashiensis</name>
    <dbReference type="NCBI Taxonomy" id="67367"/>
    <lineage>
        <taxon>Bacteria</taxon>
        <taxon>Bacillati</taxon>
        <taxon>Actinomycetota</taxon>
        <taxon>Actinomycetes</taxon>
        <taxon>Kitasatosporales</taxon>
        <taxon>Streptomycetaceae</taxon>
        <taxon>Streptomyces</taxon>
    </lineage>
</organism>
<protein>
    <submittedName>
        <fullName evidence="2">Uncharacterized protein</fullName>
    </submittedName>
</protein>
<evidence type="ECO:0000313" key="3">
    <source>
        <dbReference type="Proteomes" id="UP001164506"/>
    </source>
</evidence>
<keyword evidence="3" id="KW-1185">Reference proteome</keyword>
<gene>
    <name evidence="2" type="ORF">LDH80_07430</name>
</gene>
<evidence type="ECO:0000313" key="2">
    <source>
        <dbReference type="EMBL" id="UZX20552.1"/>
    </source>
</evidence>